<dbReference type="SUPFAM" id="SSF88723">
    <property type="entry name" value="PIN domain-like"/>
    <property type="match status" value="1"/>
</dbReference>
<dbReference type="AlphaFoldDB" id="A0A173UHQ6"/>
<dbReference type="Pfam" id="PF13470">
    <property type="entry name" value="PIN_3"/>
    <property type="match status" value="1"/>
</dbReference>
<evidence type="ECO:0000313" key="2">
    <source>
        <dbReference type="EMBL" id="CUN13980.1"/>
    </source>
</evidence>
<name>A0A173UHQ6_ANAHA</name>
<organism evidence="2 3">
    <name type="scientific">Anaerostipes hadrus</name>
    <dbReference type="NCBI Taxonomy" id="649756"/>
    <lineage>
        <taxon>Bacteria</taxon>
        <taxon>Bacillati</taxon>
        <taxon>Bacillota</taxon>
        <taxon>Clostridia</taxon>
        <taxon>Lachnospirales</taxon>
        <taxon>Lachnospiraceae</taxon>
        <taxon>Anaerostipes</taxon>
    </lineage>
</organism>
<dbReference type="Proteomes" id="UP000095598">
    <property type="component" value="Unassembled WGS sequence"/>
</dbReference>
<dbReference type="Gene3D" id="3.40.50.1010">
    <property type="entry name" value="5'-nuclease"/>
    <property type="match status" value="1"/>
</dbReference>
<proteinExistence type="predicted"/>
<evidence type="ECO:0000259" key="1">
    <source>
        <dbReference type="Pfam" id="PF13470"/>
    </source>
</evidence>
<evidence type="ECO:0000313" key="3">
    <source>
        <dbReference type="Proteomes" id="UP000095598"/>
    </source>
</evidence>
<feature type="domain" description="PIN" evidence="1">
    <location>
        <begin position="2"/>
        <end position="116"/>
    </location>
</feature>
<accession>A0A173UHQ6</accession>
<sequence>MKILIDTNVILDVLCDRTDFVESSSKIWKLCEVEKIDGYISALSILNIVYILRKELTPEKTQQIIEQLFMIFHIADLKSSDIRKAANMKTSDYEDAIQMVCAQRMKVEFIVTRNIKDFIESKVPAMKPDELLERI</sequence>
<protein>
    <submittedName>
        <fullName evidence="2">Predicted nucleic acid-binding protein, contains PIN domain</fullName>
    </submittedName>
</protein>
<dbReference type="RefSeq" id="WP_055259635.1">
    <property type="nucleotide sequence ID" value="NZ_CYXT01000027.1"/>
</dbReference>
<reference evidence="2 3" key="1">
    <citation type="submission" date="2015-09" db="EMBL/GenBank/DDBJ databases">
        <authorList>
            <consortium name="Pathogen Informatics"/>
        </authorList>
    </citation>
    <scope>NUCLEOTIDE SEQUENCE [LARGE SCALE GENOMIC DNA]</scope>
    <source>
        <strain evidence="2 3">2789STDY5608868</strain>
    </source>
</reference>
<dbReference type="EMBL" id="CYXT01000027">
    <property type="protein sequence ID" value="CUN13980.1"/>
    <property type="molecule type" value="Genomic_DNA"/>
</dbReference>
<dbReference type="InterPro" id="IPR029060">
    <property type="entry name" value="PIN-like_dom_sf"/>
</dbReference>
<dbReference type="InterPro" id="IPR002716">
    <property type="entry name" value="PIN_dom"/>
</dbReference>
<gene>
    <name evidence="2" type="ORF">ERS852425_02879</name>
</gene>